<name>A0A6I9T8R5_SESIN</name>
<evidence type="ECO:0000259" key="8">
    <source>
        <dbReference type="Pfam" id="PF01545"/>
    </source>
</evidence>
<dbReference type="KEGG" id="sind:105163165"/>
<dbReference type="InterPro" id="IPR058533">
    <property type="entry name" value="Cation_efflux_TM"/>
</dbReference>
<protein>
    <submittedName>
        <fullName evidence="11">Metal tolerance protein 2</fullName>
    </submittedName>
</protein>
<keyword evidence="6" id="KW-1133">Transmembrane helix</keyword>
<sequence>MGFRFLINLNPIRKSCTSRITSSSYPYSKILRNSCAAFNSVLYDRPASFSENPNFKIHRRWHLGHTHHHEHHEHRDLHSGKEGEKIFRLGLAADIGLAAGKAVTGYLSGSTAIIADAAHSISDVVLSGVALLSFKAARAPKDKEHPYGHGKFETLGALGISGVLLATAGGIAWHALDVLLEILSATPEIVNQALAHNHAHGHQHNGHHLGIDMDHPVLALNMTIISIAVKEGLYWITQRAGEKTGSGLMKANAWHHRADAISSVVALIGVGGSILGVRFLDPLAGLLVSGMILRAGVGSGYQSILELVDAAVPSQHLEPYRHTILGVDGVKGYNHLRGRRAGSSLYLDVDVEVDPFSSVSAAHDVGENVRRQLQQSHPEIAEVFIHIEPATSHISQSVINQNGNCKSSDHHCSTASLEQSDVEDTVSKILSSNFSDKMVVQRITRHSLQGQIFLEIEVTMPPDTLIREAVEVAEEAEKKILEIVPNLTHVSIQLRLGRPMPEVQQRVPRQ</sequence>
<proteinExistence type="predicted"/>
<dbReference type="GeneID" id="105163165"/>
<dbReference type="InterPro" id="IPR036837">
    <property type="entry name" value="Cation_efflux_CTD_sf"/>
</dbReference>
<dbReference type="FunCoup" id="A0A6I9T8R5">
    <property type="interactions" value="854"/>
</dbReference>
<keyword evidence="7" id="KW-0472">Membrane</keyword>
<dbReference type="AlphaFoldDB" id="A0A6I9T8R5"/>
<comment type="subcellular location">
    <subcellularLocation>
        <location evidence="2">Vacuole membrane</location>
        <topology evidence="2">Multi-pass membrane protein</topology>
    </subcellularLocation>
</comment>
<evidence type="ECO:0000259" key="9">
    <source>
        <dbReference type="Pfam" id="PF16916"/>
    </source>
</evidence>
<evidence type="ECO:0000256" key="5">
    <source>
        <dbReference type="ARBA" id="ARBA00022692"/>
    </source>
</evidence>
<keyword evidence="10" id="KW-1185">Reference proteome</keyword>
<comment type="function">
    <text evidence="1">Involved in sequestration of excess metal in the cytoplasm into vacuoles to maintain metal homeostasis.</text>
</comment>
<organism evidence="10 11">
    <name type="scientific">Sesamum indicum</name>
    <name type="common">Oriental sesame</name>
    <name type="synonym">Sesamum orientale</name>
    <dbReference type="NCBI Taxonomy" id="4182"/>
    <lineage>
        <taxon>Eukaryota</taxon>
        <taxon>Viridiplantae</taxon>
        <taxon>Streptophyta</taxon>
        <taxon>Embryophyta</taxon>
        <taxon>Tracheophyta</taxon>
        <taxon>Spermatophyta</taxon>
        <taxon>Magnoliopsida</taxon>
        <taxon>eudicotyledons</taxon>
        <taxon>Gunneridae</taxon>
        <taxon>Pentapetalae</taxon>
        <taxon>asterids</taxon>
        <taxon>lamiids</taxon>
        <taxon>Lamiales</taxon>
        <taxon>Pedaliaceae</taxon>
        <taxon>Sesamum</taxon>
    </lineage>
</organism>
<feature type="domain" description="Cation efflux protein cytoplasmic" evidence="9">
    <location>
        <begin position="314"/>
        <end position="389"/>
    </location>
</feature>
<dbReference type="InterPro" id="IPR050291">
    <property type="entry name" value="CDF_Transporter"/>
</dbReference>
<dbReference type="NCBIfam" id="TIGR01297">
    <property type="entry name" value="CDF"/>
    <property type="match status" value="1"/>
</dbReference>
<dbReference type="InterPro" id="IPR027469">
    <property type="entry name" value="Cation_efflux_TMD_sf"/>
</dbReference>
<dbReference type="Gene3D" id="1.20.1510.10">
    <property type="entry name" value="Cation efflux protein transmembrane domain"/>
    <property type="match status" value="1"/>
</dbReference>
<evidence type="ECO:0000313" key="10">
    <source>
        <dbReference type="Proteomes" id="UP000504604"/>
    </source>
</evidence>
<evidence type="ECO:0000256" key="2">
    <source>
        <dbReference type="ARBA" id="ARBA00004128"/>
    </source>
</evidence>
<reference evidence="11" key="1">
    <citation type="submission" date="2025-08" db="UniProtKB">
        <authorList>
            <consortium name="RefSeq"/>
        </authorList>
    </citation>
    <scope>IDENTIFICATION</scope>
</reference>
<evidence type="ECO:0000256" key="4">
    <source>
        <dbReference type="ARBA" id="ARBA00022554"/>
    </source>
</evidence>
<dbReference type="GO" id="GO:0005774">
    <property type="term" value="C:vacuolar membrane"/>
    <property type="evidence" value="ECO:0007669"/>
    <property type="project" value="UniProtKB-SubCell"/>
</dbReference>
<gene>
    <name evidence="11" type="primary">LOC105163165</name>
</gene>
<keyword evidence="3" id="KW-0813">Transport</keyword>
<accession>A0A6I9T8R5</accession>
<feature type="domain" description="Cation efflux protein cytoplasmic" evidence="9">
    <location>
        <begin position="443"/>
        <end position="494"/>
    </location>
</feature>
<dbReference type="InterPro" id="IPR002524">
    <property type="entry name" value="Cation_efflux"/>
</dbReference>
<feature type="domain" description="Cation efflux protein transmembrane" evidence="8">
    <location>
        <begin position="89"/>
        <end position="308"/>
    </location>
</feature>
<evidence type="ECO:0000256" key="3">
    <source>
        <dbReference type="ARBA" id="ARBA00022448"/>
    </source>
</evidence>
<dbReference type="Proteomes" id="UP000504604">
    <property type="component" value="Linkage group LG6"/>
</dbReference>
<keyword evidence="5" id="KW-0812">Transmembrane</keyword>
<dbReference type="Gene3D" id="3.30.70.1350">
    <property type="entry name" value="Cation efflux protein, cytoplasmic domain"/>
    <property type="match status" value="2"/>
</dbReference>
<dbReference type="SUPFAM" id="SSF160240">
    <property type="entry name" value="Cation efflux protein cytoplasmic domain-like"/>
    <property type="match status" value="2"/>
</dbReference>
<keyword evidence="4" id="KW-0926">Vacuole</keyword>
<dbReference type="Pfam" id="PF16916">
    <property type="entry name" value="ZT_dimer"/>
    <property type="match status" value="2"/>
</dbReference>
<dbReference type="GO" id="GO:0008324">
    <property type="term" value="F:monoatomic cation transmembrane transporter activity"/>
    <property type="evidence" value="ECO:0007669"/>
    <property type="project" value="InterPro"/>
</dbReference>
<dbReference type="InParanoid" id="A0A6I9T8R5"/>
<dbReference type="SUPFAM" id="SSF161111">
    <property type="entry name" value="Cation efflux protein transmembrane domain-like"/>
    <property type="match status" value="1"/>
</dbReference>
<dbReference type="InterPro" id="IPR027470">
    <property type="entry name" value="Cation_efflux_CTD"/>
</dbReference>
<dbReference type="PANTHER" id="PTHR43840">
    <property type="entry name" value="MITOCHONDRIAL METAL TRANSPORTER 1-RELATED"/>
    <property type="match status" value="1"/>
</dbReference>
<dbReference type="FunFam" id="3.30.70.1350:FF:000008">
    <property type="entry name" value="Metal tolerance protein C1"/>
    <property type="match status" value="1"/>
</dbReference>
<dbReference type="FunFam" id="1.20.1510.10:FF:000023">
    <property type="entry name" value="Metal tolerance protein C1"/>
    <property type="match status" value="1"/>
</dbReference>
<dbReference type="RefSeq" id="XP_011079714.1">
    <property type="nucleotide sequence ID" value="XM_011081412.2"/>
</dbReference>
<dbReference type="OrthoDB" id="435980at2759"/>
<evidence type="ECO:0000256" key="1">
    <source>
        <dbReference type="ARBA" id="ARBA00003168"/>
    </source>
</evidence>
<dbReference type="Pfam" id="PF01545">
    <property type="entry name" value="Cation_efflux"/>
    <property type="match status" value="1"/>
</dbReference>
<dbReference type="PANTHER" id="PTHR43840:SF15">
    <property type="entry name" value="MITOCHONDRIAL METAL TRANSPORTER 1-RELATED"/>
    <property type="match status" value="1"/>
</dbReference>
<evidence type="ECO:0000256" key="7">
    <source>
        <dbReference type="ARBA" id="ARBA00023136"/>
    </source>
</evidence>
<evidence type="ECO:0000313" key="11">
    <source>
        <dbReference type="RefSeq" id="XP_011079714.1"/>
    </source>
</evidence>
<evidence type="ECO:0000256" key="6">
    <source>
        <dbReference type="ARBA" id="ARBA00022989"/>
    </source>
</evidence>